<proteinExistence type="predicted"/>
<evidence type="ECO:0000313" key="3">
    <source>
        <dbReference type="EMBL" id="CEF98104.1"/>
    </source>
</evidence>
<gene>
    <name evidence="3" type="ORF">OT_ostta05g04060</name>
</gene>
<dbReference type="Proteomes" id="UP000009170">
    <property type="component" value="Unassembled WGS sequence"/>
</dbReference>
<reference evidence="4" key="1">
    <citation type="journal article" date="2006" name="Proc. Natl. Acad. Sci. U.S.A.">
        <title>Genome analysis of the smallest free-living eukaryote Ostreococcus tauri unveils many unique features.</title>
        <authorList>
            <person name="Derelle E."/>
            <person name="Ferraz C."/>
            <person name="Rombauts S."/>
            <person name="Rouze P."/>
            <person name="Worden A.Z."/>
            <person name="Robbens S."/>
            <person name="Partensky F."/>
            <person name="Degroeve S."/>
            <person name="Echeynie S."/>
            <person name="Cooke R."/>
            <person name="Saeys Y."/>
            <person name="Wuyts J."/>
            <person name="Jabbari K."/>
            <person name="Bowler C."/>
            <person name="Panaud O."/>
            <person name="Piegu B."/>
            <person name="Ball S.G."/>
            <person name="Ral J.-P."/>
            <person name="Bouget F.-Y."/>
            <person name="Piganeau G."/>
            <person name="De Baets B."/>
            <person name="Picard A."/>
            <person name="Delseny M."/>
            <person name="Demaille J."/>
            <person name="Van de Peer Y."/>
            <person name="Moreau H."/>
        </authorList>
    </citation>
    <scope>NUCLEOTIDE SEQUENCE [LARGE SCALE GENOMIC DNA]</scope>
    <source>
        <strain evidence="4">OTTH 0595 / CCAP 157/2 / RCC745</strain>
    </source>
</reference>
<dbReference type="PANTHER" id="PTHR22990">
    <property type="entry name" value="F-BOX ONLY PROTEIN"/>
    <property type="match status" value="1"/>
</dbReference>
<name>A0A090M7L9_OSTTA</name>
<evidence type="ECO:0000259" key="2">
    <source>
        <dbReference type="Pfam" id="PF13229"/>
    </source>
</evidence>
<dbReference type="InterPro" id="IPR011050">
    <property type="entry name" value="Pectin_lyase_fold/virulence"/>
</dbReference>
<keyword evidence="1" id="KW-0677">Repeat</keyword>
<dbReference type="EMBL" id="CAID01000005">
    <property type="protein sequence ID" value="CEF98104.1"/>
    <property type="molecule type" value="Genomic_DNA"/>
</dbReference>
<reference evidence="3 4" key="2">
    <citation type="journal article" date="2014" name="BMC Genomics">
        <title>An improved genome of the model marine alga Ostreococcus tauri unfolds by assessing Illumina de novo assemblies.</title>
        <authorList>
            <person name="Blanc-Mathieu R."/>
            <person name="Verhelst B."/>
            <person name="Derelle E."/>
            <person name="Rombauts S."/>
            <person name="Bouget F.Y."/>
            <person name="Carre I."/>
            <person name="Chateau A."/>
            <person name="Eyre-Walker A."/>
            <person name="Grimsley N."/>
            <person name="Moreau H."/>
            <person name="Piegu B."/>
            <person name="Rivals E."/>
            <person name="Schackwitz W."/>
            <person name="Van de Peer Y."/>
            <person name="Piganeau G."/>
        </authorList>
    </citation>
    <scope>NUCLEOTIDE SEQUENCE [LARGE SCALE GENOMIC DNA]</scope>
    <source>
        <strain evidence="4">OTTH 0595 / CCAP 157/2 / RCC745</strain>
    </source>
</reference>
<dbReference type="OrthoDB" id="497614at2759"/>
<dbReference type="STRING" id="70448.A0A090M7L9"/>
<dbReference type="InterPro" id="IPR012334">
    <property type="entry name" value="Pectin_lyas_fold"/>
</dbReference>
<sequence>MGARDGGLGGDAVRANASRLSALEALPRDCLLYACGFMDAASVETLGRCSRTMREVTLDDSLWKTLCEARWRMRPAKTWARSARLPFASTFGTSANVDRPNARRGGGGWRSAYRERYSTRGVAIVAAKRVIRVDCAALGGVMQTSALQRVMNNAQAGDVVELGPGTYEGSLTIPRGIELLGVGKREEIRVVSDEQPALITARALNNSHGASSLVTNLTLCRKSSTKRGSLSGDGHQACVYISDGSRLRLDSCDVISAGEGVVATGTDSIAQVHACNINTVLSSFLTTSGGSLTACRITAAMTGSESGHEDEELDEIEVLSSSRGYNGLFAAVSALSGDVEIMNNRIVNGHAHGVVMFDRAHGEIHDNLIANNVGAGISIGVSSTANISNTIVANNRSVGVAMCGRGRIQNSEVRGNAFNGIDISQRYTTRDYFTAHADEFDEELDLEEEFSAFLMDLDTTNESDDGESGEIDVIVEGCHILANANDGVSVSGGANVDIFGSELSGNFCNLAIDRGNVRWSRVTAEGHGEQMVDLSDAVGIRIAGMHSTLLPLPSSRPATPLKRETSHGMIKSPKFRRVIDFDIQVQDQQITIVT</sequence>
<dbReference type="KEGG" id="ota:OT_ostta05g04060"/>
<dbReference type="SMART" id="SM00710">
    <property type="entry name" value="PbH1"/>
    <property type="match status" value="5"/>
</dbReference>
<evidence type="ECO:0000313" key="4">
    <source>
        <dbReference type="Proteomes" id="UP000009170"/>
    </source>
</evidence>
<evidence type="ECO:0000256" key="1">
    <source>
        <dbReference type="ARBA" id="ARBA00022737"/>
    </source>
</evidence>
<dbReference type="PANTHER" id="PTHR22990:SF15">
    <property type="entry name" value="F-BOX ONLY PROTEIN 10"/>
    <property type="match status" value="1"/>
</dbReference>
<feature type="domain" description="Right handed beta helix" evidence="2">
    <location>
        <begin position="323"/>
        <end position="426"/>
    </location>
</feature>
<dbReference type="Pfam" id="PF13229">
    <property type="entry name" value="Beta_helix"/>
    <property type="match status" value="1"/>
</dbReference>
<dbReference type="RefSeq" id="XP_022839083.1">
    <property type="nucleotide sequence ID" value="XM_022984342.1"/>
</dbReference>
<dbReference type="Gene3D" id="1.20.1280.50">
    <property type="match status" value="1"/>
</dbReference>
<dbReference type="Gene3D" id="2.160.20.10">
    <property type="entry name" value="Single-stranded right-handed beta-helix, Pectin lyase-like"/>
    <property type="match status" value="1"/>
</dbReference>
<comment type="caution">
    <text evidence="3">The sequence shown here is derived from an EMBL/GenBank/DDBJ whole genome shotgun (WGS) entry which is preliminary data.</text>
</comment>
<protein>
    <submittedName>
        <fullName evidence="3">Parallel beta-helix repeat</fullName>
    </submittedName>
</protein>
<dbReference type="InterPro" id="IPR051550">
    <property type="entry name" value="SCF-Subunits/Alg-Epimerases"/>
</dbReference>
<dbReference type="InterPro" id="IPR036047">
    <property type="entry name" value="F-box-like_dom_sf"/>
</dbReference>
<accession>A0A090M7L9</accession>
<dbReference type="InParanoid" id="A0A090M7L9"/>
<dbReference type="InterPro" id="IPR006626">
    <property type="entry name" value="PbH1"/>
</dbReference>
<dbReference type="InterPro" id="IPR039448">
    <property type="entry name" value="Beta_helix"/>
</dbReference>
<dbReference type="SUPFAM" id="SSF81383">
    <property type="entry name" value="F-box domain"/>
    <property type="match status" value="1"/>
</dbReference>
<dbReference type="SUPFAM" id="SSF51126">
    <property type="entry name" value="Pectin lyase-like"/>
    <property type="match status" value="1"/>
</dbReference>
<organism evidence="3 4">
    <name type="scientific">Ostreococcus tauri</name>
    <name type="common">Marine green alga</name>
    <dbReference type="NCBI Taxonomy" id="70448"/>
    <lineage>
        <taxon>Eukaryota</taxon>
        <taxon>Viridiplantae</taxon>
        <taxon>Chlorophyta</taxon>
        <taxon>Mamiellophyceae</taxon>
        <taxon>Mamiellales</taxon>
        <taxon>Bathycoccaceae</taxon>
        <taxon>Ostreococcus</taxon>
    </lineage>
</organism>
<dbReference type="AlphaFoldDB" id="A0A090M7L9"/>
<keyword evidence="4" id="KW-1185">Reference proteome</keyword>
<dbReference type="GeneID" id="9834480"/>